<dbReference type="GO" id="GO:0005634">
    <property type="term" value="C:nucleus"/>
    <property type="evidence" value="ECO:0007669"/>
    <property type="project" value="TreeGrafter"/>
</dbReference>
<dbReference type="OrthoDB" id="29596at2759"/>
<dbReference type="EMBL" id="JAEPRA010000027">
    <property type="protein sequence ID" value="KAG2172127.1"/>
    <property type="molecule type" value="Genomic_DNA"/>
</dbReference>
<dbReference type="GO" id="GO:0140664">
    <property type="term" value="F:ATP-dependent DNA damage sensor activity"/>
    <property type="evidence" value="ECO:0007669"/>
    <property type="project" value="InterPro"/>
</dbReference>
<keyword evidence="4" id="KW-1185">Reference proteome</keyword>
<name>A0A8H7PDX2_9FUNG</name>
<evidence type="ECO:0000313" key="3">
    <source>
        <dbReference type="EMBL" id="KAG2172127.1"/>
    </source>
</evidence>
<evidence type="ECO:0000259" key="2">
    <source>
        <dbReference type="Pfam" id="PF05192"/>
    </source>
</evidence>
<dbReference type="Proteomes" id="UP000612746">
    <property type="component" value="Unassembled WGS sequence"/>
</dbReference>
<dbReference type="Gene3D" id="1.10.1420.10">
    <property type="match status" value="1"/>
</dbReference>
<dbReference type="InterPro" id="IPR045076">
    <property type="entry name" value="MutS"/>
</dbReference>
<dbReference type="GO" id="GO:0051026">
    <property type="term" value="P:chiasma assembly"/>
    <property type="evidence" value="ECO:0007669"/>
    <property type="project" value="TreeGrafter"/>
</dbReference>
<reference evidence="3" key="1">
    <citation type="submission" date="2020-12" db="EMBL/GenBank/DDBJ databases">
        <title>Metabolic potential, ecology and presence of endohyphal bacteria is reflected in genomic diversity of Mucoromycotina.</title>
        <authorList>
            <person name="Muszewska A."/>
            <person name="Okrasinska A."/>
            <person name="Steczkiewicz K."/>
            <person name="Drgas O."/>
            <person name="Orlowska M."/>
            <person name="Perlinska-Lenart U."/>
            <person name="Aleksandrzak-Piekarczyk T."/>
            <person name="Szatraj K."/>
            <person name="Zielenkiewicz U."/>
            <person name="Pilsyk S."/>
            <person name="Malc E."/>
            <person name="Mieczkowski P."/>
            <person name="Kruszewska J.S."/>
            <person name="Biernat P."/>
            <person name="Pawlowska J."/>
        </authorList>
    </citation>
    <scope>NUCLEOTIDE SEQUENCE</scope>
    <source>
        <strain evidence="3">WA0000051536</strain>
    </source>
</reference>
<dbReference type="GO" id="GO:0005524">
    <property type="term" value="F:ATP binding"/>
    <property type="evidence" value="ECO:0007669"/>
    <property type="project" value="InterPro"/>
</dbReference>
<comment type="caution">
    <text evidence="3">The sequence shown here is derived from an EMBL/GenBank/DDBJ whole genome shotgun (WGS) entry which is preliminary data.</text>
</comment>
<dbReference type="Pfam" id="PF05192">
    <property type="entry name" value="MutS_III"/>
    <property type="match status" value="1"/>
</dbReference>
<dbReference type="SUPFAM" id="SSF48334">
    <property type="entry name" value="DNA repair protein MutS, domain III"/>
    <property type="match status" value="1"/>
</dbReference>
<evidence type="ECO:0000313" key="4">
    <source>
        <dbReference type="Proteomes" id="UP000612746"/>
    </source>
</evidence>
<dbReference type="AlphaFoldDB" id="A0A8H7PDX2"/>
<organism evidence="3 4">
    <name type="scientific">Umbelopsis vinacea</name>
    <dbReference type="NCBI Taxonomy" id="44442"/>
    <lineage>
        <taxon>Eukaryota</taxon>
        <taxon>Fungi</taxon>
        <taxon>Fungi incertae sedis</taxon>
        <taxon>Mucoromycota</taxon>
        <taxon>Mucoromycotina</taxon>
        <taxon>Umbelopsidomycetes</taxon>
        <taxon>Umbelopsidales</taxon>
        <taxon>Umbelopsidaceae</taxon>
        <taxon>Umbelopsis</taxon>
    </lineage>
</organism>
<dbReference type="GO" id="GO:0030983">
    <property type="term" value="F:mismatched DNA binding"/>
    <property type="evidence" value="ECO:0007669"/>
    <property type="project" value="InterPro"/>
</dbReference>
<gene>
    <name evidence="3" type="ORF">INT44_004749</name>
</gene>
<dbReference type="PANTHER" id="PTHR11361">
    <property type="entry name" value="DNA MISMATCH REPAIR PROTEIN MUTS FAMILY MEMBER"/>
    <property type="match status" value="1"/>
</dbReference>
<dbReference type="InterPro" id="IPR036187">
    <property type="entry name" value="DNA_mismatch_repair_MutS_sf"/>
</dbReference>
<dbReference type="InterPro" id="IPR007696">
    <property type="entry name" value="DNA_mismatch_repair_MutS_core"/>
</dbReference>
<sequence length="415" mass="47268">MNYTRYTSDEPHAMAAHELTEDHTILPNEAEGVIYALHITRNAIGAVFYDSGTRTLSIMEDVPQTDLKSDIEQWYQVKELPSRCFCIAKGKVAMEELVASHHQEGIQQHTSGAIPVEEGQSLACINAILSYIRQRGDPNATDPYLYNQNFPLILEIFSMSEKCHEDKQWSASVSILLATHFFSNARYITLNVLLRSRSLGVFRRDSHPSVHQPKVRGGFSLFGIMNYTLTSMGSKKLRQWFCLPTYDIDIIEERQNAVAYFVQAENLLIRDQFRACLKLMNNIEFTVGRMKTSSNLSDWRHLLRFAIGAKKFHYLSQNITVDLEVVRKIASVIELWVLEAIAISIENTVSLEIKSSYHNKSYSKHEVAEEISSGVPIFIADVLDVIYLPQLGYLITLPKNIEPSSLHPDEFQFQS</sequence>
<accession>A0A8H7PDX2</accession>
<protein>
    <recommendedName>
        <fullName evidence="2">DNA mismatch repair protein MutS core domain-containing protein</fullName>
    </recommendedName>
</protein>
<comment type="similarity">
    <text evidence="1">Belongs to the DNA mismatch repair MutS family.</text>
</comment>
<evidence type="ECO:0000256" key="1">
    <source>
        <dbReference type="ARBA" id="ARBA00006271"/>
    </source>
</evidence>
<dbReference type="GO" id="GO:0006298">
    <property type="term" value="P:mismatch repair"/>
    <property type="evidence" value="ECO:0007669"/>
    <property type="project" value="InterPro"/>
</dbReference>
<dbReference type="PANTHER" id="PTHR11361:SF20">
    <property type="entry name" value="MUTS PROTEIN HOMOLOG 5"/>
    <property type="match status" value="1"/>
</dbReference>
<feature type="domain" description="DNA mismatch repair protein MutS core" evidence="2">
    <location>
        <begin position="214"/>
        <end position="304"/>
    </location>
</feature>
<proteinExistence type="inferred from homology"/>